<dbReference type="EMBL" id="SLUI01000001">
    <property type="protein sequence ID" value="TCL40300.1"/>
    <property type="molecule type" value="Genomic_DNA"/>
</dbReference>
<name>A0A4R1Q2U7_9FIRM</name>
<gene>
    <name evidence="2" type="ORF">EV210_101501</name>
</gene>
<evidence type="ECO:0000256" key="1">
    <source>
        <dbReference type="SAM" id="MobiDB-lite"/>
    </source>
</evidence>
<dbReference type="Proteomes" id="UP000295063">
    <property type="component" value="Unassembled WGS sequence"/>
</dbReference>
<accession>A0A4R1Q2U7</accession>
<dbReference type="RefSeq" id="WP_132075019.1">
    <property type="nucleotide sequence ID" value="NZ_DAIMLW010000144.1"/>
</dbReference>
<sequence>MKSIAKKIVIFSMIGLMQVGLGASVIEASPRHDDKHQRYEQRERDRDRDRDHRIREEQKRHEREMQRRENEREQDWKERQQREKDHHEEVMRTLGGIAILALILSNN</sequence>
<dbReference type="AlphaFoldDB" id="A0A4R1Q2U7"/>
<comment type="caution">
    <text evidence="2">The sequence shown here is derived from an EMBL/GenBank/DDBJ whole genome shotgun (WGS) entry which is preliminary data.</text>
</comment>
<feature type="region of interest" description="Disordered" evidence="1">
    <location>
        <begin position="26"/>
        <end position="89"/>
    </location>
</feature>
<reference evidence="2 3" key="1">
    <citation type="submission" date="2019-03" db="EMBL/GenBank/DDBJ databases">
        <title>Genomic Encyclopedia of Type Strains, Phase IV (KMG-IV): sequencing the most valuable type-strain genomes for metagenomic binning, comparative biology and taxonomic classification.</title>
        <authorList>
            <person name="Goeker M."/>
        </authorList>
    </citation>
    <scope>NUCLEOTIDE SEQUENCE [LARGE SCALE GENOMIC DNA]</scope>
    <source>
        <strain evidence="2 3">DSM 15969</strain>
    </source>
</reference>
<evidence type="ECO:0000313" key="2">
    <source>
        <dbReference type="EMBL" id="TCL40300.1"/>
    </source>
</evidence>
<keyword evidence="3" id="KW-1185">Reference proteome</keyword>
<proteinExistence type="predicted"/>
<protein>
    <submittedName>
        <fullName evidence="2">Uncharacterized protein</fullName>
    </submittedName>
</protein>
<dbReference type="OrthoDB" id="1685126at2"/>
<feature type="compositionally biased region" description="Basic and acidic residues" evidence="1">
    <location>
        <begin position="29"/>
        <end position="89"/>
    </location>
</feature>
<organism evidence="2 3">
    <name type="scientific">Anaerospora hongkongensis</name>
    <dbReference type="NCBI Taxonomy" id="244830"/>
    <lineage>
        <taxon>Bacteria</taxon>
        <taxon>Bacillati</taxon>
        <taxon>Bacillota</taxon>
        <taxon>Negativicutes</taxon>
        <taxon>Selenomonadales</taxon>
        <taxon>Sporomusaceae</taxon>
        <taxon>Anaerospora</taxon>
    </lineage>
</organism>
<evidence type="ECO:0000313" key="3">
    <source>
        <dbReference type="Proteomes" id="UP000295063"/>
    </source>
</evidence>